<reference evidence="45" key="1">
    <citation type="submission" date="2025-08" db="UniProtKB">
        <authorList>
            <consortium name="RefSeq"/>
        </authorList>
    </citation>
    <scope>IDENTIFICATION</scope>
</reference>
<dbReference type="KEGG" id="char:105898013"/>
<evidence type="ECO:0000256" key="37">
    <source>
        <dbReference type="ARBA" id="ARBA00077617"/>
    </source>
</evidence>
<dbReference type="UniPathway" id="UPA00659"/>
<evidence type="ECO:0000256" key="7">
    <source>
        <dbReference type="ARBA" id="ARBA00022481"/>
    </source>
</evidence>
<comment type="catalytic activity">
    <reaction evidence="23">
        <text>(3S)-hydroxydecanoyl-CoA + NAD(+) = 3-oxodecanoyl-CoA + NADH + H(+)</text>
        <dbReference type="Rhea" id="RHEA:31187"/>
        <dbReference type="ChEBI" id="CHEBI:15378"/>
        <dbReference type="ChEBI" id="CHEBI:57540"/>
        <dbReference type="ChEBI" id="CHEBI:57945"/>
        <dbReference type="ChEBI" id="CHEBI:62548"/>
        <dbReference type="ChEBI" id="CHEBI:62616"/>
    </reaction>
    <physiologicalReaction direction="left-to-right" evidence="23">
        <dbReference type="Rhea" id="RHEA:31188"/>
    </physiologicalReaction>
</comment>
<dbReference type="GO" id="GO:0070403">
    <property type="term" value="F:NAD+ binding"/>
    <property type="evidence" value="ECO:0007669"/>
    <property type="project" value="InterPro"/>
</dbReference>
<evidence type="ECO:0000256" key="36">
    <source>
        <dbReference type="ARBA" id="ARBA00068347"/>
    </source>
</evidence>
<evidence type="ECO:0000256" key="40">
    <source>
        <dbReference type="PIRSR" id="PIRSR612803-2"/>
    </source>
</evidence>
<comment type="catalytic activity">
    <reaction evidence="31">
        <text>1'-[1,2-di-(9Z,12Z-octadecadienoyl)-sn-glycero-3-phospho]-3'-[1-(9Z,12Z-octadecadienoyl)-sn-glycero-3-phospho]-glycerol + (9Z)-octadecenoyl-CoA = 1'-[1,2-di-(9Z,12Z-octadecadienoyl)-sn-glycero-3-phospho]-3'-[1-(9Z,12Z-octadecadienoyl)-2-(9Z-octadecenoyl)-sn-glycero-3-phospho]-glycerol + CoA</text>
        <dbReference type="Rhea" id="RHEA:43676"/>
        <dbReference type="ChEBI" id="CHEBI:57287"/>
        <dbReference type="ChEBI" id="CHEBI:57387"/>
        <dbReference type="ChEBI" id="CHEBI:83580"/>
        <dbReference type="ChEBI" id="CHEBI:83582"/>
    </reaction>
    <physiologicalReaction direction="left-to-right" evidence="31">
        <dbReference type="Rhea" id="RHEA:43677"/>
    </physiologicalReaction>
</comment>
<evidence type="ECO:0000256" key="27">
    <source>
        <dbReference type="ARBA" id="ARBA00051877"/>
    </source>
</evidence>
<evidence type="ECO:0000256" key="21">
    <source>
        <dbReference type="ARBA" id="ARBA00035854"/>
    </source>
</evidence>
<keyword evidence="19" id="KW-0456">Lyase</keyword>
<dbReference type="GO" id="GO:0016507">
    <property type="term" value="C:mitochondrial fatty acid beta-oxidation multienzyme complex"/>
    <property type="evidence" value="ECO:0007669"/>
    <property type="project" value="InterPro"/>
</dbReference>
<evidence type="ECO:0000256" key="22">
    <source>
        <dbReference type="ARBA" id="ARBA00047613"/>
    </source>
</evidence>
<comment type="catalytic activity">
    <reaction evidence="27">
        <text>(3S)-hydroxyoctanoyl-CoA = (2E)-octenoyl-CoA + H2O</text>
        <dbReference type="Rhea" id="RHEA:31199"/>
        <dbReference type="ChEBI" id="CHEBI:15377"/>
        <dbReference type="ChEBI" id="CHEBI:62242"/>
        <dbReference type="ChEBI" id="CHEBI:62617"/>
    </reaction>
    <physiologicalReaction direction="right-to-left" evidence="27">
        <dbReference type="Rhea" id="RHEA:31201"/>
    </physiologicalReaction>
</comment>
<comment type="catalytic activity">
    <reaction evidence="30">
        <text>(3S)-hydroxytetradecanoyl-CoA + NAD(+) = 3-oxotetradecanoyl-CoA + NADH + H(+)</text>
        <dbReference type="Rhea" id="RHEA:31167"/>
        <dbReference type="ChEBI" id="CHEBI:15378"/>
        <dbReference type="ChEBI" id="CHEBI:57540"/>
        <dbReference type="ChEBI" id="CHEBI:57945"/>
        <dbReference type="ChEBI" id="CHEBI:62543"/>
        <dbReference type="ChEBI" id="CHEBI:62614"/>
    </reaction>
    <physiologicalReaction direction="left-to-right" evidence="30">
        <dbReference type="Rhea" id="RHEA:31168"/>
    </physiologicalReaction>
</comment>
<evidence type="ECO:0000256" key="39">
    <source>
        <dbReference type="PIRSR" id="PIRSR612803-1"/>
    </source>
</evidence>
<dbReference type="FunFam" id="3.90.226.10:FF:000011">
    <property type="entry name" value="Fatty acid oxidation complex subunit alpha"/>
    <property type="match status" value="1"/>
</dbReference>
<organism evidence="44 45">
    <name type="scientific">Clupea harengus</name>
    <name type="common">Atlantic herring</name>
    <dbReference type="NCBI Taxonomy" id="7950"/>
    <lineage>
        <taxon>Eukaryota</taxon>
        <taxon>Metazoa</taxon>
        <taxon>Chordata</taxon>
        <taxon>Craniata</taxon>
        <taxon>Vertebrata</taxon>
        <taxon>Euteleostomi</taxon>
        <taxon>Actinopterygii</taxon>
        <taxon>Neopterygii</taxon>
        <taxon>Teleostei</taxon>
        <taxon>Clupei</taxon>
        <taxon>Clupeiformes</taxon>
        <taxon>Clupeoidei</taxon>
        <taxon>Clupeidae</taxon>
        <taxon>Clupea</taxon>
    </lineage>
</organism>
<evidence type="ECO:0000259" key="42">
    <source>
        <dbReference type="Pfam" id="PF00725"/>
    </source>
</evidence>
<dbReference type="Gene3D" id="3.90.226.10">
    <property type="entry name" value="2-enoyl-CoA Hydratase, Chain A, domain 1"/>
    <property type="match status" value="1"/>
</dbReference>
<evidence type="ECO:0000256" key="38">
    <source>
        <dbReference type="ARBA" id="ARBA00083277"/>
    </source>
</evidence>
<dbReference type="FunFam" id="1.10.1040.50:FF:000002">
    <property type="entry name" value="Trifunctional enzyme subunit alpha, mitochondrial"/>
    <property type="match status" value="1"/>
</dbReference>
<dbReference type="Pfam" id="PF00725">
    <property type="entry name" value="3HCDH"/>
    <property type="match status" value="1"/>
</dbReference>
<keyword evidence="18" id="KW-0472">Membrane</keyword>
<dbReference type="GO" id="GO:0016740">
    <property type="term" value="F:transferase activity"/>
    <property type="evidence" value="ECO:0007669"/>
    <property type="project" value="UniProtKB-KW"/>
</dbReference>
<evidence type="ECO:0000256" key="24">
    <source>
        <dbReference type="ARBA" id="ARBA00050222"/>
    </source>
</evidence>
<comment type="catalytic activity">
    <reaction evidence="24">
        <text>1'-[1,2-di-(9Z,12Z-octadecadienoyl)-sn-glycero-3-phospho]-3'-[1-(9Z,12Z-octadecadienoyl)-sn-glycero-3-phospho]-glycerol + (9Z,12Z)-octadecadienoyl-CoA = 1',3'-bis-[1,2-di-(9Z,12Z-octadecadienoyl)-sn-glycero-3-phospho]-glycerol + CoA</text>
        <dbReference type="Rhea" id="RHEA:43672"/>
        <dbReference type="ChEBI" id="CHEBI:57287"/>
        <dbReference type="ChEBI" id="CHEBI:57383"/>
        <dbReference type="ChEBI" id="CHEBI:83580"/>
        <dbReference type="ChEBI" id="CHEBI:83581"/>
    </reaction>
    <physiologicalReaction direction="left-to-right" evidence="24">
        <dbReference type="Rhea" id="RHEA:43673"/>
    </physiologicalReaction>
</comment>
<comment type="catalytic activity">
    <reaction evidence="26">
        <text>a 4-saturated-(3S)-3-hydroxyacyl-CoA = a (3E)-enoyl-CoA + H2O</text>
        <dbReference type="Rhea" id="RHEA:20724"/>
        <dbReference type="ChEBI" id="CHEBI:15377"/>
        <dbReference type="ChEBI" id="CHEBI:58521"/>
        <dbReference type="ChEBI" id="CHEBI:137480"/>
        <dbReference type="EC" id="4.2.1.17"/>
    </reaction>
    <physiologicalReaction direction="right-to-left" evidence="26">
        <dbReference type="Rhea" id="RHEA:20726"/>
    </physiologicalReaction>
</comment>
<dbReference type="CTD" id="793834"/>
<keyword evidence="17" id="KW-0496">Mitochondrion</keyword>
<feature type="active site" description="For hydroxyacyl-coenzyme A dehydrogenase activity" evidence="39">
    <location>
        <position position="510"/>
    </location>
</feature>
<evidence type="ECO:0000256" key="4">
    <source>
        <dbReference type="ARBA" id="ARBA00007005"/>
    </source>
</evidence>
<dbReference type="PANTHER" id="PTHR43612:SF3">
    <property type="entry name" value="TRIFUNCTIONAL ENZYME SUBUNIT ALPHA, MITOCHONDRIAL"/>
    <property type="match status" value="1"/>
</dbReference>
<evidence type="ECO:0000256" key="12">
    <source>
        <dbReference type="ARBA" id="ARBA00022946"/>
    </source>
</evidence>
<dbReference type="InterPro" id="IPR006108">
    <property type="entry name" value="3HC_DH_C"/>
</dbReference>
<dbReference type="InterPro" id="IPR036291">
    <property type="entry name" value="NAD(P)-bd_dom_sf"/>
</dbReference>
<comment type="catalytic activity">
    <reaction evidence="32">
        <text>(3S)-3-hydroxydodecanoyl-CoA + NAD(+) = 3-oxododecanoyl-CoA + NADH + H(+)</text>
        <dbReference type="Rhea" id="RHEA:31179"/>
        <dbReference type="ChEBI" id="CHEBI:15378"/>
        <dbReference type="ChEBI" id="CHEBI:57540"/>
        <dbReference type="ChEBI" id="CHEBI:57945"/>
        <dbReference type="ChEBI" id="CHEBI:62558"/>
        <dbReference type="ChEBI" id="CHEBI:62615"/>
    </reaction>
    <physiologicalReaction direction="left-to-right" evidence="32">
        <dbReference type="Rhea" id="RHEA:31180"/>
    </physiologicalReaction>
</comment>
<dbReference type="InterPro" id="IPR029045">
    <property type="entry name" value="ClpP/crotonase-like_dom_sf"/>
</dbReference>
<evidence type="ECO:0000256" key="31">
    <source>
        <dbReference type="ARBA" id="ARBA00052860"/>
    </source>
</evidence>
<evidence type="ECO:0000313" key="45">
    <source>
        <dbReference type="RefSeq" id="XP_031435959.1"/>
    </source>
</evidence>
<keyword evidence="13" id="KW-0007">Acetylation</keyword>
<keyword evidence="10" id="KW-0999">Mitochondrion inner membrane</keyword>
<evidence type="ECO:0000256" key="13">
    <source>
        <dbReference type="ARBA" id="ARBA00022990"/>
    </source>
</evidence>
<keyword evidence="15" id="KW-0520">NAD</keyword>
<evidence type="ECO:0000256" key="8">
    <source>
        <dbReference type="ARBA" id="ARBA00022553"/>
    </source>
</evidence>
<comment type="similarity">
    <text evidence="5">In the N-terminal section; belongs to the enoyl-CoA hydratase/isomerase family.</text>
</comment>
<name>A0A6P8G990_CLUHA</name>
<dbReference type="Pfam" id="PF00378">
    <property type="entry name" value="ECH_1"/>
    <property type="match status" value="1"/>
</dbReference>
<comment type="catalytic activity">
    <reaction evidence="33">
        <text>1'-[1,2-di-(9Z,12Z-octadecadienoyl)-sn-glycero-3-phospho]-3'-[1-(9Z,12Z-octadecadienoyl)-sn-glycero-3-phospho]-glycerol + hexadecanoyl-CoA = 1'-[1,2-di-(9Z,12Z-octadecadienoyl)-sn-glycero-3-phospho]-3'-[1-(9Z,12Z-octadecadienoyl)-2-hexadecanoyl-sn-glycero-3-phospho]-glycerol + CoA</text>
        <dbReference type="Rhea" id="RHEA:43680"/>
        <dbReference type="ChEBI" id="CHEBI:57287"/>
        <dbReference type="ChEBI" id="CHEBI:57379"/>
        <dbReference type="ChEBI" id="CHEBI:83580"/>
        <dbReference type="ChEBI" id="CHEBI:83583"/>
    </reaction>
    <physiologicalReaction direction="left-to-right" evidence="33">
        <dbReference type="Rhea" id="RHEA:43681"/>
    </physiologicalReaction>
</comment>
<evidence type="ECO:0000256" key="5">
    <source>
        <dbReference type="ARBA" id="ARBA00008750"/>
    </source>
</evidence>
<comment type="catalytic activity">
    <reaction evidence="25">
        <text>a long-chain (3S)-3-hydroxy fatty acyl-CoA + NAD(+) = a long-chain 3-oxo-fatty acyl-CoA + NADH + H(+)</text>
        <dbReference type="Rhea" id="RHEA:52656"/>
        <dbReference type="ChEBI" id="CHEBI:15378"/>
        <dbReference type="ChEBI" id="CHEBI:57540"/>
        <dbReference type="ChEBI" id="CHEBI:57945"/>
        <dbReference type="ChEBI" id="CHEBI:136757"/>
        <dbReference type="ChEBI" id="CHEBI:136758"/>
        <dbReference type="EC" id="1.1.1.211"/>
    </reaction>
    <physiologicalReaction direction="left-to-right" evidence="25">
        <dbReference type="Rhea" id="RHEA:52657"/>
    </physiologicalReaction>
</comment>
<comment type="pathway">
    <text evidence="3">Lipid metabolism; fatty acid beta-oxidation.</text>
</comment>
<comment type="subcellular location">
    <subcellularLocation>
        <location evidence="2">Mitochondrion inner membrane</location>
    </subcellularLocation>
</comment>
<evidence type="ECO:0000256" key="20">
    <source>
        <dbReference type="ARBA" id="ARBA00023268"/>
    </source>
</evidence>
<dbReference type="GO" id="GO:0016509">
    <property type="term" value="F:long-chain (3S)-3-hydroxyacyl-CoA dehydrogenase (NAD+) activity"/>
    <property type="evidence" value="ECO:0007669"/>
    <property type="project" value="UniProtKB-EC"/>
</dbReference>
<evidence type="ECO:0000256" key="32">
    <source>
        <dbReference type="ARBA" id="ARBA00052945"/>
    </source>
</evidence>
<evidence type="ECO:0000256" key="28">
    <source>
        <dbReference type="ARBA" id="ARBA00052224"/>
    </source>
</evidence>
<dbReference type="InterPro" id="IPR001753">
    <property type="entry name" value="Enoyl-CoA_hydra/iso"/>
</dbReference>
<dbReference type="InterPro" id="IPR006176">
    <property type="entry name" value="3-OHacyl-CoA_DH_NAD-bd"/>
</dbReference>
<dbReference type="EC" id="4.2.1.17" evidence="6"/>
<evidence type="ECO:0000256" key="6">
    <source>
        <dbReference type="ARBA" id="ARBA00012076"/>
    </source>
</evidence>
<dbReference type="Gene3D" id="3.40.50.720">
    <property type="entry name" value="NAD(P)-binding Rossmann-like Domain"/>
    <property type="match status" value="1"/>
</dbReference>
<evidence type="ECO:0000256" key="19">
    <source>
        <dbReference type="ARBA" id="ARBA00023239"/>
    </source>
</evidence>
<keyword evidence="44" id="KW-1185">Reference proteome</keyword>
<dbReference type="Pfam" id="PF02737">
    <property type="entry name" value="3HCDH_N"/>
    <property type="match status" value="1"/>
</dbReference>
<comment type="catalytic activity">
    <reaction evidence="21">
        <text>a (3S)-3-hydroxyacyl-CoA = a (2E)-enoyl-CoA + H2O</text>
        <dbReference type="Rhea" id="RHEA:16105"/>
        <dbReference type="ChEBI" id="CHEBI:15377"/>
        <dbReference type="ChEBI" id="CHEBI:57318"/>
        <dbReference type="ChEBI" id="CHEBI:58856"/>
        <dbReference type="EC" id="4.2.1.17"/>
    </reaction>
    <physiologicalReaction direction="right-to-left" evidence="21">
        <dbReference type="Rhea" id="RHEA:16107"/>
    </physiologicalReaction>
</comment>
<evidence type="ECO:0000313" key="44">
    <source>
        <dbReference type="Proteomes" id="UP000515152"/>
    </source>
</evidence>
<evidence type="ECO:0000256" key="14">
    <source>
        <dbReference type="ARBA" id="ARBA00023002"/>
    </source>
</evidence>
<feature type="site" description="Important for long-chain enoyl-CoA hydratase activity" evidence="40">
    <location>
        <position position="151"/>
    </location>
</feature>
<keyword evidence="8" id="KW-0597">Phosphoprotein</keyword>
<evidence type="ECO:0000256" key="18">
    <source>
        <dbReference type="ARBA" id="ARBA00023136"/>
    </source>
</evidence>
<keyword evidence="16" id="KW-0443">Lipid metabolism</keyword>
<comment type="catalytic activity">
    <reaction evidence="22">
        <text>(3S)-hydroxyhexadecanoyl-CoA + NAD(+) = 3-oxohexadecanoyl-CoA + NADH + H(+)</text>
        <dbReference type="Rhea" id="RHEA:31159"/>
        <dbReference type="ChEBI" id="CHEBI:15378"/>
        <dbReference type="ChEBI" id="CHEBI:57349"/>
        <dbReference type="ChEBI" id="CHEBI:57540"/>
        <dbReference type="ChEBI" id="CHEBI:57945"/>
        <dbReference type="ChEBI" id="CHEBI:62613"/>
    </reaction>
    <physiologicalReaction direction="left-to-right" evidence="22">
        <dbReference type="Rhea" id="RHEA:31160"/>
    </physiologicalReaction>
</comment>
<evidence type="ECO:0000256" key="26">
    <source>
        <dbReference type="ARBA" id="ARBA00051215"/>
    </source>
</evidence>
<dbReference type="Proteomes" id="UP000515152">
    <property type="component" value="Chromosome 14"/>
</dbReference>
<accession>A0A6P8G990</accession>
<gene>
    <name evidence="45" type="primary">hadhab</name>
</gene>
<feature type="site" description="Important for hydroxyacyl-coenzyme A dehydrogenase activity" evidence="40">
    <location>
        <position position="498"/>
    </location>
</feature>
<dbReference type="Gene3D" id="1.10.1040.50">
    <property type="match status" value="1"/>
</dbReference>
<comment type="similarity">
    <text evidence="4">In the central section; belongs to the 3-hydroxyacyl-CoA dehydrogenase family.</text>
</comment>
<evidence type="ECO:0000256" key="34">
    <source>
        <dbReference type="ARBA" id="ARBA00062153"/>
    </source>
</evidence>
<dbReference type="RefSeq" id="XP_031435959.1">
    <property type="nucleotide sequence ID" value="XM_031580099.2"/>
</dbReference>
<dbReference type="InterPro" id="IPR008927">
    <property type="entry name" value="6-PGluconate_DH-like_C_sf"/>
</dbReference>
<keyword evidence="14" id="KW-0560">Oxidoreductase</keyword>
<dbReference type="CDD" id="cd06558">
    <property type="entry name" value="crotonase-like"/>
    <property type="match status" value="1"/>
</dbReference>
<dbReference type="OrthoDB" id="10004768at2759"/>
<dbReference type="GO" id="GO:0004300">
    <property type="term" value="F:enoyl-CoA hydratase activity"/>
    <property type="evidence" value="ECO:0007669"/>
    <property type="project" value="UniProtKB-EC"/>
</dbReference>
<proteinExistence type="inferred from homology"/>
<evidence type="ECO:0000256" key="25">
    <source>
        <dbReference type="ARBA" id="ARBA00050446"/>
    </source>
</evidence>
<evidence type="ECO:0000256" key="2">
    <source>
        <dbReference type="ARBA" id="ARBA00004273"/>
    </source>
</evidence>
<dbReference type="PROSITE" id="PS00166">
    <property type="entry name" value="ENOYL_COA_HYDRATASE"/>
    <property type="match status" value="1"/>
</dbReference>
<evidence type="ECO:0000256" key="11">
    <source>
        <dbReference type="ARBA" id="ARBA00022832"/>
    </source>
</evidence>
<dbReference type="GO" id="GO:0006635">
    <property type="term" value="P:fatty acid beta-oxidation"/>
    <property type="evidence" value="ECO:0007669"/>
    <property type="project" value="UniProtKB-UniPathway"/>
</dbReference>
<evidence type="ECO:0000256" key="35">
    <source>
        <dbReference type="ARBA" id="ARBA00066806"/>
    </source>
</evidence>
<evidence type="ECO:0000259" key="43">
    <source>
        <dbReference type="Pfam" id="PF02737"/>
    </source>
</evidence>
<dbReference type="InterPro" id="IPR018376">
    <property type="entry name" value="Enoyl-CoA_hyd/isom_CS"/>
</dbReference>
<evidence type="ECO:0000256" key="41">
    <source>
        <dbReference type="RuleBase" id="RU003707"/>
    </source>
</evidence>
<dbReference type="NCBIfam" id="TIGR02441">
    <property type="entry name" value="fa_ox_alpha_mit"/>
    <property type="match status" value="1"/>
</dbReference>
<dbReference type="GeneID" id="105898013"/>
<dbReference type="EC" id="1.1.1.211" evidence="35"/>
<comment type="subunit">
    <text evidence="34">Heterotetramer of 2 alpha/HADHA and 2 beta/HADHB subunits; forms the mitochondrial trifunctional enzyme. Also purified as higher order heterooligomers including a 4 alpha/HADHA and 4 beta/HADHB heterooligomer which physiological significance remains unclear. The mitochondrial trifunctional enzyme interacts with MTLN.</text>
</comment>
<evidence type="ECO:0000256" key="15">
    <source>
        <dbReference type="ARBA" id="ARBA00023027"/>
    </source>
</evidence>
<comment type="catalytic activity">
    <reaction evidence="1">
        <text>(3S)-hydroxyhexadecanoyl-CoA = (2E)-hexadecenoyl-CoA + H2O</text>
        <dbReference type="Rhea" id="RHEA:31163"/>
        <dbReference type="ChEBI" id="CHEBI:15377"/>
        <dbReference type="ChEBI" id="CHEBI:61526"/>
        <dbReference type="ChEBI" id="CHEBI:62613"/>
    </reaction>
    <physiologicalReaction direction="right-to-left" evidence="1">
        <dbReference type="Rhea" id="RHEA:31165"/>
    </physiologicalReaction>
</comment>
<evidence type="ECO:0000256" key="10">
    <source>
        <dbReference type="ARBA" id="ARBA00022792"/>
    </source>
</evidence>
<evidence type="ECO:0000256" key="30">
    <source>
        <dbReference type="ARBA" id="ARBA00052834"/>
    </source>
</evidence>
<evidence type="ECO:0000256" key="9">
    <source>
        <dbReference type="ARBA" id="ARBA00022679"/>
    </source>
</evidence>
<evidence type="ECO:0000256" key="23">
    <source>
        <dbReference type="ARBA" id="ARBA00048361"/>
    </source>
</evidence>
<keyword evidence="7" id="KW-0488">Methylation</keyword>
<feature type="domain" description="3-hydroxyacyl-CoA dehydrogenase NAD binding" evidence="43">
    <location>
        <begin position="364"/>
        <end position="541"/>
    </location>
</feature>
<evidence type="ECO:0000256" key="1">
    <source>
        <dbReference type="ARBA" id="ARBA00000469"/>
    </source>
</evidence>
<comment type="catalytic activity">
    <reaction evidence="29">
        <text>(3S)-3-hydroxydodecanoyl-CoA = (2E)-dodecenoyl-CoA + H2O</text>
        <dbReference type="Rhea" id="RHEA:31075"/>
        <dbReference type="ChEBI" id="CHEBI:15377"/>
        <dbReference type="ChEBI" id="CHEBI:57330"/>
        <dbReference type="ChEBI" id="CHEBI:62558"/>
    </reaction>
    <physiologicalReaction direction="right-to-left" evidence="29">
        <dbReference type="Rhea" id="RHEA:31077"/>
    </physiologicalReaction>
</comment>
<keyword evidence="9" id="KW-0808">Transferase</keyword>
<protein>
    <recommendedName>
        <fullName evidence="36">Trifunctional enzyme subunit alpha, mitochondrial</fullName>
        <ecNumber evidence="35">1.1.1.211</ecNumber>
        <ecNumber evidence="6">4.2.1.17</ecNumber>
    </recommendedName>
    <alternativeName>
        <fullName evidence="37">Monolysocardiolipin acyltransferase</fullName>
    </alternativeName>
    <alternativeName>
        <fullName evidence="38">TP-alpha</fullName>
    </alternativeName>
</protein>
<evidence type="ECO:0000256" key="33">
    <source>
        <dbReference type="ARBA" id="ARBA00052989"/>
    </source>
</evidence>
<feature type="site" description="Important for long-chain enoyl-CoA hydratase activity" evidence="40">
    <location>
        <position position="173"/>
    </location>
</feature>
<keyword evidence="11" id="KW-0276">Fatty acid metabolism</keyword>
<evidence type="ECO:0000256" key="16">
    <source>
        <dbReference type="ARBA" id="ARBA00023098"/>
    </source>
</evidence>
<dbReference type="SUPFAM" id="SSF51735">
    <property type="entry name" value="NAD(P)-binding Rossmann-fold domains"/>
    <property type="match status" value="1"/>
</dbReference>
<dbReference type="PANTHER" id="PTHR43612">
    <property type="entry name" value="TRIFUNCTIONAL ENZYME SUBUNIT ALPHA"/>
    <property type="match status" value="1"/>
</dbReference>
<dbReference type="InterPro" id="IPR012803">
    <property type="entry name" value="Fa_ox_alpha_mit"/>
</dbReference>
<dbReference type="InterPro" id="IPR050136">
    <property type="entry name" value="FA_oxidation_alpha_subunit"/>
</dbReference>
<sequence>MAGVRVVGVLSRFITRRYNFPSGLCLRNFTVASSAMARTHVNYEIREDVAVVRINDPNSKVNTLSQKMQEEMTDVMNEIWGNANVTSAVLISSKPGCFIAGADINMIQACKSAEEVTGLSQEGQKMFEKVEKSPIPIVAAINGSCLGGGLELAIACQYRIATKSKKTVLGTPEVMLGLLPGAGGTQRLPKMVGLPSAFDMMLTGRNIRADKAKKMGLVHHLVDTLGPGLKSPEERTIEYLEEVAVEVARGIASKKVPLAKEKDLMQKIQDYVMSYEMVRTQIYKTVKNKVMKQTKGLYPAPLKIIECVKSGVEQGPDAGYLAESQNFGKLATSPESAALIGLYHGQVACKKNRFGAPEKELKTLAILGAGLMGAGIAQVSVDKGFHTILKDTTSDGLNRGQQQVYKGLNDKTRKKNITSFERDSTLCNLTGRLDYAGFEKADMVVEAVFEDINIKHKVLREVEAVTSPDCIFATNTSALPIKDIAAASKRPEKVIGMHYFSPVDKMQLLEIITTDQTSHDTTAAAVAVGLRQGKVIIVVGDGPGFYTTRCLAPMLAEAVRALQEGVDPKKLDDLTKGFGFPVGLATLADEVGIDVAAHVAEDLGKAFGSRFGGGDVEVLKTMVEKGFKGRKSGKGCYVYQPGIKSKDVNPDTLEILEKFKKTPHPAVSSDSDVQYRLVSRFVNEAVLCLQEGILANPVEGDIGAVFGLGFPPCLGGPFRFVDSFGAGALVDKMRRFEEVYGNQFTPCQLLLDHAKDPSRKFHQ</sequence>
<keyword evidence="12" id="KW-0809">Transit peptide</keyword>
<dbReference type="AlphaFoldDB" id="A0A6P8G990"/>
<keyword evidence="20" id="KW-0511">Multifunctional enzyme</keyword>
<dbReference type="SUPFAM" id="SSF48179">
    <property type="entry name" value="6-phosphogluconate dehydrogenase C-terminal domain-like"/>
    <property type="match status" value="2"/>
</dbReference>
<dbReference type="GO" id="GO:0005743">
    <property type="term" value="C:mitochondrial inner membrane"/>
    <property type="evidence" value="ECO:0007669"/>
    <property type="project" value="UniProtKB-SubCell"/>
</dbReference>
<feature type="domain" description="3-hydroxyacyl-CoA dehydrogenase C-terminal" evidence="42">
    <location>
        <begin position="544"/>
        <end position="639"/>
    </location>
</feature>
<evidence type="ECO:0000256" key="17">
    <source>
        <dbReference type="ARBA" id="ARBA00023128"/>
    </source>
</evidence>
<comment type="catalytic activity">
    <reaction evidence="28">
        <text>(3S)-hydroxyoctanoyl-CoA + NAD(+) = 3-oxooctanoyl-CoA + NADH + H(+)</text>
        <dbReference type="Rhea" id="RHEA:31195"/>
        <dbReference type="ChEBI" id="CHEBI:15378"/>
        <dbReference type="ChEBI" id="CHEBI:57540"/>
        <dbReference type="ChEBI" id="CHEBI:57945"/>
        <dbReference type="ChEBI" id="CHEBI:62617"/>
        <dbReference type="ChEBI" id="CHEBI:62619"/>
    </reaction>
    <physiologicalReaction direction="left-to-right" evidence="28">
        <dbReference type="Rhea" id="RHEA:31196"/>
    </physiologicalReaction>
</comment>
<evidence type="ECO:0000256" key="3">
    <source>
        <dbReference type="ARBA" id="ARBA00005005"/>
    </source>
</evidence>
<dbReference type="SUPFAM" id="SSF52096">
    <property type="entry name" value="ClpP/crotonase"/>
    <property type="match status" value="1"/>
</dbReference>
<dbReference type="FunFam" id="3.40.50.720:FF:000009">
    <property type="entry name" value="Fatty oxidation complex, alpha subunit"/>
    <property type="match status" value="1"/>
</dbReference>
<comment type="similarity">
    <text evidence="41">Belongs to the enoyl-CoA hydratase/isomerase family.</text>
</comment>
<evidence type="ECO:0000256" key="29">
    <source>
        <dbReference type="ARBA" id="ARBA00052711"/>
    </source>
</evidence>